<dbReference type="EMBL" id="JWIC01000007">
    <property type="protein sequence ID" value="KID56384.1"/>
    <property type="molecule type" value="Genomic_DNA"/>
</dbReference>
<dbReference type="Proteomes" id="UP000031327">
    <property type="component" value="Unassembled WGS sequence"/>
</dbReference>
<gene>
    <name evidence="1" type="ORF">JF50_19390</name>
</gene>
<proteinExistence type="predicted"/>
<protein>
    <recommendedName>
        <fullName evidence="3">DNA phosphorothioation-dependent restriction protein DptG</fullName>
    </recommendedName>
</protein>
<accession>A0A0C1MHG5</accession>
<evidence type="ECO:0000313" key="2">
    <source>
        <dbReference type="Proteomes" id="UP000031327"/>
    </source>
</evidence>
<dbReference type="OrthoDB" id="2590988at2"/>
<comment type="caution">
    <text evidence="1">The sequence shown here is derived from an EMBL/GenBank/DDBJ whole genome shotgun (WGS) entry which is preliminary data.</text>
</comment>
<evidence type="ECO:0000313" key="1">
    <source>
        <dbReference type="EMBL" id="KID56384.1"/>
    </source>
</evidence>
<organism evidence="1 2">
    <name type="scientific">Pseudoalteromonas luteoviolacea</name>
    <dbReference type="NCBI Taxonomy" id="43657"/>
    <lineage>
        <taxon>Bacteria</taxon>
        <taxon>Pseudomonadati</taxon>
        <taxon>Pseudomonadota</taxon>
        <taxon>Gammaproteobacteria</taxon>
        <taxon>Alteromonadales</taxon>
        <taxon>Pseudoalteromonadaceae</taxon>
        <taxon>Pseudoalteromonas</taxon>
    </lineage>
</organism>
<sequence>MLKETLTPPEKNGFGSFLPLRTKDKHYKFCWDTILGLFVHLLYDKALVKENVDSFKELCETRITEKVDEVELWSVLEKMYFVNDQLYKVSPELLIFKAVDKEISENDKKMGAMFAGLLNGFSLTKSPESELNFLEQEIKNEFDSFYVTGKKAESKYKELPTYLPFLTGYFKKDLTFLNDHPNYLINNFNAMIRLYGFLYISQMALNIKDWTNGEPKSKPCFFILDNERASEERTQVKAFGYKQLHEYIHFLFPYLFMNEALQPNDKNNNIRPLWQLYTELNEQNSDEQQSTLAKLNQFGNEFVQQRVAAKRFNKEQIWQNQDSIEDAIRALLKVTYAQFDRKTGRLAQYNETPVKGMVNQILNPFIQKRGKAGQVLTFNQDLIVLLTNLAIGTHEKLRFHELVKEFEARGVFFDKQSQQTLIDFYERMGNVERMSDSGDAVYVRKTV</sequence>
<dbReference type="RefSeq" id="WP_039610929.1">
    <property type="nucleotide sequence ID" value="NZ_JWIC01000007.1"/>
</dbReference>
<name>A0A0C1MHG5_9GAMM</name>
<dbReference type="NCBIfam" id="TIGR03236">
    <property type="entry name" value="dnd_assoc_1"/>
    <property type="match status" value="1"/>
</dbReference>
<dbReference type="AlphaFoldDB" id="A0A0C1MHG5"/>
<reference evidence="1 2" key="1">
    <citation type="submission" date="2014-12" db="EMBL/GenBank/DDBJ databases">
        <title>Draft Genome Sequence of Pseudoalteromonas luteoviolacea HI1.</title>
        <authorList>
            <person name="Asahina A.Y."/>
            <person name="Hadfield M.G."/>
        </authorList>
    </citation>
    <scope>NUCLEOTIDE SEQUENCE [LARGE SCALE GENOMIC DNA]</scope>
    <source>
        <strain evidence="1 2">HI1</strain>
    </source>
</reference>
<dbReference type="InterPro" id="IPR017645">
    <property type="entry name" value="Dnd_assoc_1"/>
</dbReference>
<evidence type="ECO:0008006" key="3">
    <source>
        <dbReference type="Google" id="ProtNLM"/>
    </source>
</evidence>